<comment type="caution">
    <text evidence="1">The sequence shown here is derived from an EMBL/GenBank/DDBJ whole genome shotgun (WGS) entry which is preliminary data.</text>
</comment>
<protein>
    <recommendedName>
        <fullName evidence="3">TerB family tellurite resistance protein</fullName>
    </recommendedName>
</protein>
<dbReference type="SUPFAM" id="SSF158682">
    <property type="entry name" value="TerB-like"/>
    <property type="match status" value="1"/>
</dbReference>
<sequence length="140" mass="16520">MEIVSFFDSKEYKNKVGHLAAIVKMITDNGSVNPEEGKIIKRFSEKLGIRPEDYILILANPKKFVPLTPKNEEEKLERIYKLFSLVYKYHYMNAHEQKLMIGYATWLGYSNEIAKKIVDNSTRLFMGRLHFREYIKLVKK</sequence>
<gene>
    <name evidence="1" type="ORF">F0361_15860</name>
</gene>
<dbReference type="InterPro" id="IPR029024">
    <property type="entry name" value="TerB-like"/>
</dbReference>
<dbReference type="EMBL" id="VUOE01000002">
    <property type="protein sequence ID" value="KAA2217418.1"/>
    <property type="molecule type" value="Genomic_DNA"/>
</dbReference>
<evidence type="ECO:0000313" key="2">
    <source>
        <dbReference type="Proteomes" id="UP000323188"/>
    </source>
</evidence>
<dbReference type="AlphaFoldDB" id="A0A5B2TTQ6"/>
<dbReference type="RefSeq" id="WP_154920088.1">
    <property type="nucleotide sequence ID" value="NZ_VUOE01000002.1"/>
</dbReference>
<name>A0A5B2TTQ6_9FLAO</name>
<dbReference type="Proteomes" id="UP000323188">
    <property type="component" value="Unassembled WGS sequence"/>
</dbReference>
<proteinExistence type="predicted"/>
<accession>A0A5B2TTQ6</accession>
<reference evidence="1 2" key="1">
    <citation type="submission" date="2019-09" db="EMBL/GenBank/DDBJ databases">
        <authorList>
            <person name="Khan S.A."/>
            <person name="Jeon C.O."/>
            <person name="Chun B.H."/>
            <person name="Jeong S.E."/>
        </authorList>
    </citation>
    <scope>NUCLEOTIDE SEQUENCE [LARGE SCALE GENOMIC DNA]</scope>
    <source>
        <strain evidence="1 2">KCTC 42508</strain>
    </source>
</reference>
<evidence type="ECO:0008006" key="3">
    <source>
        <dbReference type="Google" id="ProtNLM"/>
    </source>
</evidence>
<evidence type="ECO:0000313" key="1">
    <source>
        <dbReference type="EMBL" id="KAA2217418.1"/>
    </source>
</evidence>
<organism evidence="1 2">
    <name type="scientific">Maribacter flavus</name>
    <dbReference type="NCBI Taxonomy" id="1658664"/>
    <lineage>
        <taxon>Bacteria</taxon>
        <taxon>Pseudomonadati</taxon>
        <taxon>Bacteroidota</taxon>
        <taxon>Flavobacteriia</taxon>
        <taxon>Flavobacteriales</taxon>
        <taxon>Flavobacteriaceae</taxon>
        <taxon>Maribacter</taxon>
    </lineage>
</organism>